<organism evidence="2 3">
    <name type="scientific">Candidatus Roizmanbacteria bacterium RIFCSPLOWO2_01_FULL_38_12</name>
    <dbReference type="NCBI Taxonomy" id="1802061"/>
    <lineage>
        <taxon>Bacteria</taxon>
        <taxon>Candidatus Roizmaniibacteriota</taxon>
    </lineage>
</organism>
<keyword evidence="1" id="KW-0175">Coiled coil</keyword>
<dbReference type="EMBL" id="MGAL01000017">
    <property type="protein sequence ID" value="OGK48341.1"/>
    <property type="molecule type" value="Genomic_DNA"/>
</dbReference>
<name>A0A1F7IYC3_9BACT</name>
<gene>
    <name evidence="2" type="ORF">A3A93_01750</name>
</gene>
<evidence type="ECO:0000313" key="3">
    <source>
        <dbReference type="Proteomes" id="UP000177141"/>
    </source>
</evidence>
<feature type="coiled-coil region" evidence="1">
    <location>
        <begin position="25"/>
        <end position="177"/>
    </location>
</feature>
<reference evidence="2 3" key="1">
    <citation type="journal article" date="2016" name="Nat. Commun.">
        <title>Thousands of microbial genomes shed light on interconnected biogeochemical processes in an aquifer system.</title>
        <authorList>
            <person name="Anantharaman K."/>
            <person name="Brown C.T."/>
            <person name="Hug L.A."/>
            <person name="Sharon I."/>
            <person name="Castelle C.J."/>
            <person name="Probst A.J."/>
            <person name="Thomas B.C."/>
            <person name="Singh A."/>
            <person name="Wilkins M.J."/>
            <person name="Karaoz U."/>
            <person name="Brodie E.L."/>
            <person name="Williams K.H."/>
            <person name="Hubbard S.S."/>
            <person name="Banfield J.F."/>
        </authorList>
    </citation>
    <scope>NUCLEOTIDE SEQUENCE [LARGE SCALE GENOMIC DNA]</scope>
</reference>
<evidence type="ECO:0008006" key="4">
    <source>
        <dbReference type="Google" id="ProtNLM"/>
    </source>
</evidence>
<accession>A0A1F7IYC3</accession>
<evidence type="ECO:0000256" key="1">
    <source>
        <dbReference type="SAM" id="Coils"/>
    </source>
</evidence>
<dbReference type="STRING" id="1802061.A3A93_01750"/>
<proteinExistence type="predicted"/>
<dbReference type="Proteomes" id="UP000177141">
    <property type="component" value="Unassembled WGS sequence"/>
</dbReference>
<protein>
    <recommendedName>
        <fullName evidence="4">DUF2130 domain-containing protein</fullName>
    </recommendedName>
</protein>
<comment type="caution">
    <text evidence="2">The sequence shown here is derived from an EMBL/GenBank/DDBJ whole genome shotgun (WGS) entry which is preliminary data.</text>
</comment>
<evidence type="ECO:0000313" key="2">
    <source>
        <dbReference type="EMBL" id="OGK48341.1"/>
    </source>
</evidence>
<dbReference type="Pfam" id="PF09903">
    <property type="entry name" value="DUF2130"/>
    <property type="match status" value="1"/>
</dbReference>
<sequence>MTDSILCPNCKHSIPLSEAITHQLGEKYQKEIDDVKRKALEERDRLIVLSKKRIEEERAKATKEAEATLRKKIAEEMEFKLKNSQNEIEELKKNNNRLHEQLLELNKTLRQLQTQMREKEIEMAKKMNEEQAKIREDEHKRIEEEYKLKNLEKDKKLTDALKANEDLRRKLEQGSQQMQGEVMELAVENMLKKEFPVDDVKPVPKGVTGADIIQTIKISNGKKVGMIIWETKRTKSWSPSWIEKLKSDQRTLHAEIAVIITERLPDGIKKFGTIQGVWVCEFDTMIGLAHALRSQLVEIASLRVMQVDHESKKEMLYQYVMSVEFQHRMQALVEAFTNIQQEIEREKRWFAQKWAREDKNLRKFFDNTHGLRGELQSIMGKVLSEIDDKELLVDGTEKNDDENSTLF</sequence>
<dbReference type="InterPro" id="IPR019219">
    <property type="entry name" value="DUF2130"/>
</dbReference>
<dbReference type="AlphaFoldDB" id="A0A1F7IYC3"/>